<dbReference type="PANTHER" id="PTHR46401:SF2">
    <property type="entry name" value="GLYCOSYLTRANSFERASE WBBK-RELATED"/>
    <property type="match status" value="1"/>
</dbReference>
<dbReference type="InterPro" id="IPR001296">
    <property type="entry name" value="Glyco_trans_1"/>
</dbReference>
<protein>
    <submittedName>
        <fullName evidence="4">Glycosyl transferase, family 1</fullName>
    </submittedName>
</protein>
<dbReference type="GO" id="GO:0016757">
    <property type="term" value="F:glycosyltransferase activity"/>
    <property type="evidence" value="ECO:0007669"/>
    <property type="project" value="InterPro"/>
</dbReference>
<dbReference type="SUPFAM" id="SSF53756">
    <property type="entry name" value="UDP-Glycosyltransferase/glycogen phosphorylase"/>
    <property type="match status" value="1"/>
</dbReference>
<feature type="domain" description="Glycosyltransferase 2-like" evidence="3">
    <location>
        <begin position="340"/>
        <end position="448"/>
    </location>
</feature>
<evidence type="ECO:0000313" key="4">
    <source>
        <dbReference type="EMBL" id="CAB4151582.1"/>
    </source>
</evidence>
<dbReference type="Pfam" id="PF00534">
    <property type="entry name" value="Glycos_transf_1"/>
    <property type="match status" value="1"/>
</dbReference>
<proteinExistence type="predicted"/>
<dbReference type="InterPro" id="IPR029044">
    <property type="entry name" value="Nucleotide-diphossugar_trans"/>
</dbReference>
<reference evidence="4" key="1">
    <citation type="submission" date="2020-04" db="EMBL/GenBank/DDBJ databases">
        <authorList>
            <person name="Chiriac C."/>
            <person name="Salcher M."/>
            <person name="Ghai R."/>
            <person name="Kavagutti S V."/>
        </authorList>
    </citation>
    <scope>NUCLEOTIDE SEQUENCE</scope>
</reference>
<accession>A0A6J5MYR9</accession>
<gene>
    <name evidence="4" type="ORF">UFOVP585_26</name>
</gene>
<keyword evidence="1 4" id="KW-0808">Transferase</keyword>
<dbReference type="EMBL" id="LR796562">
    <property type="protein sequence ID" value="CAB4151582.1"/>
    <property type="molecule type" value="Genomic_DNA"/>
</dbReference>
<evidence type="ECO:0000259" key="3">
    <source>
        <dbReference type="Pfam" id="PF00535"/>
    </source>
</evidence>
<dbReference type="PANTHER" id="PTHR46401">
    <property type="entry name" value="GLYCOSYLTRANSFERASE WBBK-RELATED"/>
    <property type="match status" value="1"/>
</dbReference>
<dbReference type="CDD" id="cd03801">
    <property type="entry name" value="GT4_PimA-like"/>
    <property type="match status" value="1"/>
</dbReference>
<evidence type="ECO:0000259" key="2">
    <source>
        <dbReference type="Pfam" id="PF00534"/>
    </source>
</evidence>
<dbReference type="InterPro" id="IPR001173">
    <property type="entry name" value="Glyco_trans_2-like"/>
</dbReference>
<dbReference type="Pfam" id="PF00535">
    <property type="entry name" value="Glycos_transf_2"/>
    <property type="match status" value="1"/>
</dbReference>
<evidence type="ECO:0000256" key="1">
    <source>
        <dbReference type="ARBA" id="ARBA00022679"/>
    </source>
</evidence>
<dbReference type="SUPFAM" id="SSF53448">
    <property type="entry name" value="Nucleotide-diphospho-sugar transferases"/>
    <property type="match status" value="1"/>
</dbReference>
<feature type="domain" description="Glycosyl transferase family 1" evidence="2">
    <location>
        <begin position="162"/>
        <end position="307"/>
    </location>
</feature>
<name>A0A6J5MYR9_9CAUD</name>
<dbReference type="Gene3D" id="3.90.550.10">
    <property type="entry name" value="Spore Coat Polysaccharide Biosynthesis Protein SpsA, Chain A"/>
    <property type="match status" value="1"/>
</dbReference>
<organism evidence="4">
    <name type="scientific">uncultured Caudovirales phage</name>
    <dbReference type="NCBI Taxonomy" id="2100421"/>
    <lineage>
        <taxon>Viruses</taxon>
        <taxon>Duplodnaviria</taxon>
        <taxon>Heunggongvirae</taxon>
        <taxon>Uroviricota</taxon>
        <taxon>Caudoviricetes</taxon>
        <taxon>Peduoviridae</taxon>
        <taxon>Maltschvirus</taxon>
        <taxon>Maltschvirus maltsch</taxon>
    </lineage>
</organism>
<dbReference type="Gene3D" id="3.40.50.2000">
    <property type="entry name" value="Glycogen Phosphorylase B"/>
    <property type="match status" value="1"/>
</dbReference>
<sequence length="545" mass="62370">MMRVLCVVDKEGTALDRLAQGVARYHDNIDYRVISVHPKRPSPEQITQFLAEAVLADVIDWQYFRTAEMLFRDYGNMLTSQKHILTHNNPYSIHESDWNRYDLVVGNNKEIYEALGAITEKPVEYVPLAVDADFWEFNQKYAFSGTADSWKRGSSSSVGISVLMVANRIESKKGVLAVAQACKNLGIKLDLVGAISDGDYFREVMATGFVHFHEQISDEKLRDLYYKSTVHVCNSVDNFESGTLPILEAMFCGTPVMTRRVGHVPEIYNGSNMEIMGFDSDNVQAIENQLASMLSDKKRLAEMRDKAWNSVKLHNFERRAYMYQKLYRQVMFPNGEVPVSVVVPIHANPDVVLKCLNAIASQTYKNIELIVVDDSFRPDELNFDTLVKGFSQFVNIPVKYLRSSEGDYGLARARNIGTIEATGDVVVYCDQRMIMQPTAIEEFVKQLKPKYWLYGNKGSNKESFVENFSCAYRKDVINAGMFCERMFLYGGMSQEIRYRIRNQGINVEFVREAHARPVGKSSNRIRRRNEIVKMKTTLYKMELDQ</sequence>